<name>A0A6G8KXH0_9MICO</name>
<dbReference type="KEGG" id="blut:EW640_08370"/>
<dbReference type="AlphaFoldDB" id="A0A6G8KXH0"/>
<dbReference type="RefSeq" id="WP_165883701.1">
    <property type="nucleotide sequence ID" value="NZ_CP035810.1"/>
</dbReference>
<evidence type="ECO:0000313" key="3">
    <source>
        <dbReference type="Proteomes" id="UP000501518"/>
    </source>
</evidence>
<reference evidence="2 3" key="1">
    <citation type="submission" date="2019-02" db="EMBL/GenBank/DDBJ databases">
        <title>Complete Genome Sequence and Methylome Analysis of Brevibacterium luteolum NEB1784.</title>
        <authorList>
            <person name="Fomenkov A."/>
            <person name="Roberts R.J."/>
        </authorList>
    </citation>
    <scope>NUCLEOTIDE SEQUENCE [LARGE SCALE GENOMIC DNA]</scope>
    <source>
        <strain evidence="2 3">NEB1784</strain>
    </source>
</reference>
<sequence length="92" mass="9963">MVELRQGPRRTADEAEGMELTSLSDGVGERAVGEHGSSIVAGERQQVVVDDRGSVLGRREAASVESDGCALHRFSRPMAASRLDWTLEVRVI</sequence>
<protein>
    <submittedName>
        <fullName evidence="2">Uncharacterized protein</fullName>
    </submittedName>
</protein>
<dbReference type="EMBL" id="CP035810">
    <property type="protein sequence ID" value="QIN29285.1"/>
    <property type="molecule type" value="Genomic_DNA"/>
</dbReference>
<evidence type="ECO:0000313" key="2">
    <source>
        <dbReference type="EMBL" id="QIN29285.1"/>
    </source>
</evidence>
<gene>
    <name evidence="2" type="ORF">EW640_08370</name>
</gene>
<dbReference type="Proteomes" id="UP000501518">
    <property type="component" value="Chromosome"/>
</dbReference>
<organism evidence="2 3">
    <name type="scientific">Brevibacterium luteolum</name>
    <dbReference type="NCBI Taxonomy" id="199591"/>
    <lineage>
        <taxon>Bacteria</taxon>
        <taxon>Bacillati</taxon>
        <taxon>Actinomycetota</taxon>
        <taxon>Actinomycetes</taxon>
        <taxon>Micrococcales</taxon>
        <taxon>Brevibacteriaceae</taxon>
        <taxon>Brevibacterium</taxon>
    </lineage>
</organism>
<accession>A0A6G8KXH0</accession>
<proteinExistence type="predicted"/>
<feature type="region of interest" description="Disordered" evidence="1">
    <location>
        <begin position="1"/>
        <end position="30"/>
    </location>
</feature>
<evidence type="ECO:0000256" key="1">
    <source>
        <dbReference type="SAM" id="MobiDB-lite"/>
    </source>
</evidence>